<evidence type="ECO:0000256" key="1">
    <source>
        <dbReference type="SAM" id="Phobius"/>
    </source>
</evidence>
<feature type="signal peptide" evidence="2">
    <location>
        <begin position="1"/>
        <end position="21"/>
    </location>
</feature>
<keyword evidence="5" id="KW-1185">Reference proteome</keyword>
<evidence type="ECO:0000259" key="3">
    <source>
        <dbReference type="Pfam" id="PF07589"/>
    </source>
</evidence>
<proteinExistence type="predicted"/>
<name>A0ABV0G3B2_9BURK</name>
<keyword evidence="2" id="KW-0732">Signal</keyword>
<organism evidence="4 5">
    <name type="scientific">Roseateles paludis</name>
    <dbReference type="NCBI Taxonomy" id="3145238"/>
    <lineage>
        <taxon>Bacteria</taxon>
        <taxon>Pseudomonadati</taxon>
        <taxon>Pseudomonadota</taxon>
        <taxon>Betaproteobacteria</taxon>
        <taxon>Burkholderiales</taxon>
        <taxon>Sphaerotilaceae</taxon>
        <taxon>Roseateles</taxon>
    </lineage>
</organism>
<comment type="caution">
    <text evidence="4">The sequence shown here is derived from an EMBL/GenBank/DDBJ whole genome shotgun (WGS) entry which is preliminary data.</text>
</comment>
<keyword evidence="1" id="KW-1133">Transmembrane helix</keyword>
<evidence type="ECO:0000256" key="2">
    <source>
        <dbReference type="SAM" id="SignalP"/>
    </source>
</evidence>
<keyword evidence="1" id="KW-0812">Transmembrane</keyword>
<reference evidence="4 5" key="1">
    <citation type="submission" date="2024-05" db="EMBL/GenBank/DDBJ databases">
        <title>Roseateles sp. DJS-2-20 16S ribosomal RNA gene Genome sequencing and assembly.</title>
        <authorList>
            <person name="Woo H."/>
        </authorList>
    </citation>
    <scope>NUCLEOTIDE SEQUENCE [LARGE SCALE GENOMIC DNA]</scope>
    <source>
        <strain evidence="4 5">DJS-2-20</strain>
    </source>
</reference>
<feature type="transmembrane region" description="Helical" evidence="1">
    <location>
        <begin position="246"/>
        <end position="262"/>
    </location>
</feature>
<sequence length="268" mass="26653">MRNFLKALSLGLAVASGAASAGPTTLIYINSSSGDLYSYDSANAYAETLIATGAGAYSISSGPAANTLYIQGVGASLSTYNLVTNTQTAVGGSVPGNALGEGRDGLLYAGSGTSLYSVNPLDGASTLIGGGAWSYAGDIAVDPTALLDMYGAVATGGGVALVKINKATGAQTLIGNFGVSGSIFGLGFALDGTLFATGPDALGGSGIYTVDKSTGAASLVHSLRYEAFDMATQPFETKEPNPVPEPASLALVGLALLGMAGARRRRQS</sequence>
<gene>
    <name evidence="4" type="ORF">ABDJ85_12185</name>
</gene>
<evidence type="ECO:0000313" key="5">
    <source>
        <dbReference type="Proteomes" id="UP001495147"/>
    </source>
</evidence>
<dbReference type="InterPro" id="IPR013424">
    <property type="entry name" value="Ice-binding_C"/>
</dbReference>
<dbReference type="Pfam" id="PF07589">
    <property type="entry name" value="PEP-CTERM"/>
    <property type="match status" value="1"/>
</dbReference>
<accession>A0ABV0G3B2</accession>
<dbReference type="Proteomes" id="UP001495147">
    <property type="component" value="Unassembled WGS sequence"/>
</dbReference>
<keyword evidence="1" id="KW-0472">Membrane</keyword>
<evidence type="ECO:0000313" key="4">
    <source>
        <dbReference type="EMBL" id="MEO3692232.1"/>
    </source>
</evidence>
<dbReference type="EMBL" id="JBDPZD010000003">
    <property type="protein sequence ID" value="MEO3692232.1"/>
    <property type="molecule type" value="Genomic_DNA"/>
</dbReference>
<feature type="domain" description="Ice-binding protein C-terminal" evidence="3">
    <location>
        <begin position="242"/>
        <end position="265"/>
    </location>
</feature>
<protein>
    <submittedName>
        <fullName evidence="4">PEP-CTERM sorting domain-containing protein</fullName>
    </submittedName>
</protein>
<dbReference type="NCBIfam" id="TIGR02595">
    <property type="entry name" value="PEP_CTERM"/>
    <property type="match status" value="1"/>
</dbReference>
<feature type="chain" id="PRO_5045413738" evidence="2">
    <location>
        <begin position="22"/>
        <end position="268"/>
    </location>
</feature>
<dbReference type="RefSeq" id="WP_347705054.1">
    <property type="nucleotide sequence ID" value="NZ_JBDPZD010000003.1"/>
</dbReference>
<dbReference type="SUPFAM" id="SSF63825">
    <property type="entry name" value="YWTD domain"/>
    <property type="match status" value="1"/>
</dbReference>